<organism evidence="1 2">
    <name type="scientific">Symbiodinium pilosum</name>
    <name type="common">Dinoflagellate</name>
    <dbReference type="NCBI Taxonomy" id="2952"/>
    <lineage>
        <taxon>Eukaryota</taxon>
        <taxon>Sar</taxon>
        <taxon>Alveolata</taxon>
        <taxon>Dinophyceae</taxon>
        <taxon>Suessiales</taxon>
        <taxon>Symbiodiniaceae</taxon>
        <taxon>Symbiodinium</taxon>
    </lineage>
</organism>
<gene>
    <name evidence="1" type="ORF">SPIL2461_LOCUS18493</name>
</gene>
<dbReference type="Proteomes" id="UP000649617">
    <property type="component" value="Unassembled WGS sequence"/>
</dbReference>
<reference evidence="1" key="1">
    <citation type="submission" date="2021-02" db="EMBL/GenBank/DDBJ databases">
        <authorList>
            <person name="Dougan E. K."/>
            <person name="Rhodes N."/>
            <person name="Thang M."/>
            <person name="Chan C."/>
        </authorList>
    </citation>
    <scope>NUCLEOTIDE SEQUENCE</scope>
</reference>
<protein>
    <submittedName>
        <fullName evidence="1">Uncharacterized protein</fullName>
    </submittedName>
</protein>
<evidence type="ECO:0000313" key="2">
    <source>
        <dbReference type="Proteomes" id="UP000649617"/>
    </source>
</evidence>
<proteinExistence type="predicted"/>
<name>A0A812WBI7_SYMPI</name>
<comment type="caution">
    <text evidence="1">The sequence shown here is derived from an EMBL/GenBank/DDBJ whole genome shotgun (WGS) entry which is preliminary data.</text>
</comment>
<keyword evidence="2" id="KW-1185">Reference proteome</keyword>
<accession>A0A812WBI7</accession>
<dbReference type="EMBL" id="CAJNIZ010043859">
    <property type="protein sequence ID" value="CAE7670824.1"/>
    <property type="molecule type" value="Genomic_DNA"/>
</dbReference>
<dbReference type="OrthoDB" id="10384053at2759"/>
<evidence type="ECO:0000313" key="1">
    <source>
        <dbReference type="EMBL" id="CAE7670824.1"/>
    </source>
</evidence>
<sequence>MGEARSGSGLWLTEGGMTSWWLMEYNIEIAKQRLFKTIQNGLDNEMAGAQLLGYEVAKRMDGGTPGDNLTQAIKEFEKLLGMTMGIYSHLEMFDTGNSRFAPDKARRETTVVIQGILDTLAKHWRKALGNNLHQRDNCSFILQTLEAIHEKAESCGCSFDFQPTITRGSKRRRAMLRGSWKAWAELNAG</sequence>
<dbReference type="AlphaFoldDB" id="A0A812WBI7"/>